<evidence type="ECO:0000313" key="2">
    <source>
        <dbReference type="EMBL" id="MPM74672.1"/>
    </source>
</evidence>
<proteinExistence type="predicted"/>
<gene>
    <name evidence="2" type="ORF">SDC9_121661</name>
</gene>
<evidence type="ECO:0000256" key="1">
    <source>
        <dbReference type="SAM" id="MobiDB-lite"/>
    </source>
</evidence>
<dbReference type="AlphaFoldDB" id="A0A645CCR7"/>
<reference evidence="2" key="1">
    <citation type="submission" date="2019-08" db="EMBL/GenBank/DDBJ databases">
        <authorList>
            <person name="Kucharzyk K."/>
            <person name="Murdoch R.W."/>
            <person name="Higgins S."/>
            <person name="Loffler F."/>
        </authorList>
    </citation>
    <scope>NUCLEOTIDE SEQUENCE</scope>
</reference>
<feature type="compositionally biased region" description="Basic and acidic residues" evidence="1">
    <location>
        <begin position="9"/>
        <end position="21"/>
    </location>
</feature>
<organism evidence="2">
    <name type="scientific">bioreactor metagenome</name>
    <dbReference type="NCBI Taxonomy" id="1076179"/>
    <lineage>
        <taxon>unclassified sequences</taxon>
        <taxon>metagenomes</taxon>
        <taxon>ecological metagenomes</taxon>
    </lineage>
</organism>
<feature type="region of interest" description="Disordered" evidence="1">
    <location>
        <begin position="1"/>
        <end position="25"/>
    </location>
</feature>
<sequence>MPLPRRPRRPSEGADGDDFRNQTDIGEPHGLLRLLRRGCAKEQLRLSGAKPREVLRPRVGQHGSRTLLQHADNPLIRADNLRHRRNGNTVLRA</sequence>
<protein>
    <submittedName>
        <fullName evidence="2">Uncharacterized protein</fullName>
    </submittedName>
</protein>
<comment type="caution">
    <text evidence="2">The sequence shown here is derived from an EMBL/GenBank/DDBJ whole genome shotgun (WGS) entry which is preliminary data.</text>
</comment>
<dbReference type="EMBL" id="VSSQ01026118">
    <property type="protein sequence ID" value="MPM74672.1"/>
    <property type="molecule type" value="Genomic_DNA"/>
</dbReference>
<name>A0A645CCR7_9ZZZZ</name>
<accession>A0A645CCR7</accession>